<gene>
    <name evidence="2" type="ORF">OEZ85_013781</name>
</gene>
<feature type="region of interest" description="Disordered" evidence="1">
    <location>
        <begin position="701"/>
        <end position="751"/>
    </location>
</feature>
<sequence length="853" mass="89144">MPVGSGGSLASRSVGMAGAYSSSLGAAAAAVGSGSNDVTNVSNEIRSGGAEPGSVLDVFSKALGRVSRISASMGLPGAAARAGSSRAGGPEGDSSDWDDAASSMYKASHGLGKNSSYGTGSVQGVGGVSEEELADARSWLLSGLKRYFYGKRMDGLLSAAGLRILDSACEVALEDPTKPLRLWGSLSRDAANNLLLRVLTMCLFACRRGAVGLHTIGAAGRWLSYPLRVLARMLQRPLNQVLLSSVEVAMEYLMGLTTSPYVEWLQEGEVWAVLISEIQVETAAVARFLVDREIEAPERYSAVQSYRVAMAVLRQQRLFVESLFESGMLDSAEQSQLAHPIEAAERRLELLGPCWKAPSLGEVLRQLPFMRGQSQGVIDFFIKYGHLLQLGKGSRLPEDKQLYIVQSGIVKVSYTPDLGSHQEYFLGAGGVFNLYSALTGEELPGTTDAVAQGNALGKGPVLFCFSAKGLRQLSAAAAAGDASYQQLELDMHRLGGLFLLERLQPQVELETSQALARLAPLHVRGDGRPGGARHKRASRQQRAAWVRGHLAALRGHLKQQLVKSELLVLPAGCAAAQESHVMLLQGSIQVKVADGMTVSDPAAAEVARWMVSAGRHTHQSILPWLWEVLSEDDLAHAPAGLPREPLPVTITAGPEGAVILVCPSAAEEAAMAAGTVAAAITAAGNTNNLMRMPKAAAVMEPLPGSRGSATAGTGALPSALSVPSAAPASNPLPNLSRNSPTTRNLARTSPIPIRRVSPLPLAGADIDNRAAVGISSSGGSAAAAAAGGLGSLAMITSDGEEQQQQEGAAGAVAEQQQQQQQQPAAAVAKPAPRRTRSVKPLRAGGGKDAANLR</sequence>
<keyword evidence="3" id="KW-1185">Reference proteome</keyword>
<dbReference type="Proteomes" id="UP001244341">
    <property type="component" value="Chromosome 8b"/>
</dbReference>
<name>A0ABY8U8W2_TETOB</name>
<accession>A0ABY8U8W2</accession>
<feature type="compositionally biased region" description="Low complexity" evidence="1">
    <location>
        <begin position="704"/>
        <end position="736"/>
    </location>
</feature>
<evidence type="ECO:0000256" key="1">
    <source>
        <dbReference type="SAM" id="MobiDB-lite"/>
    </source>
</evidence>
<evidence type="ECO:0008006" key="4">
    <source>
        <dbReference type="Google" id="ProtNLM"/>
    </source>
</evidence>
<evidence type="ECO:0000313" key="2">
    <source>
        <dbReference type="EMBL" id="WIA16847.1"/>
    </source>
</evidence>
<feature type="compositionally biased region" description="Polar residues" evidence="1">
    <location>
        <begin position="737"/>
        <end position="747"/>
    </location>
</feature>
<feature type="region of interest" description="Disordered" evidence="1">
    <location>
        <begin position="80"/>
        <end position="100"/>
    </location>
</feature>
<proteinExistence type="predicted"/>
<dbReference type="EMBL" id="CP126215">
    <property type="protein sequence ID" value="WIA16847.1"/>
    <property type="molecule type" value="Genomic_DNA"/>
</dbReference>
<dbReference type="InterPro" id="IPR018490">
    <property type="entry name" value="cNMP-bd_dom_sf"/>
</dbReference>
<protein>
    <recommendedName>
        <fullName evidence="4">Cyclic nucleotide-binding domain-containing protein</fullName>
    </recommendedName>
</protein>
<feature type="compositionally biased region" description="Low complexity" evidence="1">
    <location>
        <begin position="804"/>
        <end position="830"/>
    </location>
</feature>
<feature type="region of interest" description="Disordered" evidence="1">
    <location>
        <begin position="797"/>
        <end position="853"/>
    </location>
</feature>
<organism evidence="2 3">
    <name type="scientific">Tetradesmus obliquus</name>
    <name type="common">Green alga</name>
    <name type="synonym">Acutodesmus obliquus</name>
    <dbReference type="NCBI Taxonomy" id="3088"/>
    <lineage>
        <taxon>Eukaryota</taxon>
        <taxon>Viridiplantae</taxon>
        <taxon>Chlorophyta</taxon>
        <taxon>core chlorophytes</taxon>
        <taxon>Chlorophyceae</taxon>
        <taxon>CS clade</taxon>
        <taxon>Sphaeropleales</taxon>
        <taxon>Scenedesmaceae</taxon>
        <taxon>Tetradesmus</taxon>
    </lineage>
</organism>
<dbReference type="SUPFAM" id="SSF51206">
    <property type="entry name" value="cAMP-binding domain-like"/>
    <property type="match status" value="1"/>
</dbReference>
<evidence type="ECO:0000313" key="3">
    <source>
        <dbReference type="Proteomes" id="UP001244341"/>
    </source>
</evidence>
<reference evidence="2 3" key="1">
    <citation type="submission" date="2023-05" db="EMBL/GenBank/DDBJ databases">
        <title>A 100% complete, gapless, phased diploid assembly of the Scenedesmus obliquus UTEX 3031 genome.</title>
        <authorList>
            <person name="Biondi T.C."/>
            <person name="Hanschen E.R."/>
            <person name="Kwon T."/>
            <person name="Eng W."/>
            <person name="Kruse C.P.S."/>
            <person name="Koehler S.I."/>
            <person name="Kunde Y."/>
            <person name="Gleasner C.D."/>
            <person name="You Mak K.T."/>
            <person name="Polle J."/>
            <person name="Hovde B.T."/>
            <person name="Starkenburg S.R."/>
        </authorList>
    </citation>
    <scope>NUCLEOTIDE SEQUENCE [LARGE SCALE GENOMIC DNA]</scope>
    <source>
        <strain evidence="2 3">DOE0152z</strain>
    </source>
</reference>